<protein>
    <submittedName>
        <fullName evidence="1">Uncharacterized protein</fullName>
    </submittedName>
</protein>
<accession>A0A8K1GBI6</accession>
<dbReference type="EMBL" id="SWJQ01000392">
    <property type="protein sequence ID" value="TRZ14996.1"/>
    <property type="molecule type" value="Genomic_DNA"/>
</dbReference>
<dbReference type="AlphaFoldDB" id="A0A8K1GBI6"/>
<keyword evidence="2" id="KW-1185">Reference proteome</keyword>
<comment type="caution">
    <text evidence="1">The sequence shown here is derived from an EMBL/GenBank/DDBJ whole genome shotgun (WGS) entry which is preliminary data.</text>
</comment>
<name>A0A8K1GBI6_9PASS</name>
<gene>
    <name evidence="1" type="ORF">HGM15179_012115</name>
</gene>
<sequence>MKPCHAAKPPCAGMPCQQSVLQLRVTVLLPHARASHQWIVLQLCKTARPSYAGTSYQQSVLQPSQAALMLGLAATKLSQVTMSATVLFCAAVSGEQSATVPSCTGPAAALVSPALSTPMQSTGLLMAELNMPLVSMDMLRPPSPRAGWLGSQITPTIQPLLGTATPHCDLWADPGHMSSWMPRCQTNIIPGGSSGTEDPQVAAL</sequence>
<dbReference type="Proteomes" id="UP000796761">
    <property type="component" value="Unassembled WGS sequence"/>
</dbReference>
<proteinExistence type="predicted"/>
<evidence type="ECO:0000313" key="1">
    <source>
        <dbReference type="EMBL" id="TRZ14996.1"/>
    </source>
</evidence>
<evidence type="ECO:0000313" key="2">
    <source>
        <dbReference type="Proteomes" id="UP000796761"/>
    </source>
</evidence>
<reference evidence="1" key="1">
    <citation type="submission" date="2019-04" db="EMBL/GenBank/DDBJ databases">
        <title>Genome assembly of Zosterops borbonicus 15179.</title>
        <authorList>
            <person name="Leroy T."/>
            <person name="Anselmetti Y."/>
            <person name="Tilak M.-K."/>
            <person name="Nabholz B."/>
        </authorList>
    </citation>
    <scope>NUCLEOTIDE SEQUENCE</scope>
    <source>
        <strain evidence="1">HGM_15179</strain>
        <tissue evidence="1">Muscle</tissue>
    </source>
</reference>
<organism evidence="1 2">
    <name type="scientific">Zosterops borbonicus</name>
    <dbReference type="NCBI Taxonomy" id="364589"/>
    <lineage>
        <taxon>Eukaryota</taxon>
        <taxon>Metazoa</taxon>
        <taxon>Chordata</taxon>
        <taxon>Craniata</taxon>
        <taxon>Vertebrata</taxon>
        <taxon>Euteleostomi</taxon>
        <taxon>Archelosauria</taxon>
        <taxon>Archosauria</taxon>
        <taxon>Dinosauria</taxon>
        <taxon>Saurischia</taxon>
        <taxon>Theropoda</taxon>
        <taxon>Coelurosauria</taxon>
        <taxon>Aves</taxon>
        <taxon>Neognathae</taxon>
        <taxon>Neoaves</taxon>
        <taxon>Telluraves</taxon>
        <taxon>Australaves</taxon>
        <taxon>Passeriformes</taxon>
        <taxon>Sylvioidea</taxon>
        <taxon>Zosteropidae</taxon>
        <taxon>Zosterops</taxon>
    </lineage>
</organism>